<name>Q7UXN9_RHOBA</name>
<dbReference type="InParanoid" id="Q7UXN9"/>
<feature type="region of interest" description="Disordered" evidence="1">
    <location>
        <begin position="1"/>
        <end position="37"/>
    </location>
</feature>
<sequence length="37" mass="4311">MLDELRDGEKQRSKRATERMVSPVGRNHPSRTRATLM</sequence>
<dbReference type="HOGENOM" id="CLU_3347868_0_0_0"/>
<protein>
    <submittedName>
        <fullName evidence="2">Uncharacterized protein</fullName>
    </submittedName>
</protein>
<proteinExistence type="predicted"/>
<dbReference type="EMBL" id="BX294135">
    <property type="protein sequence ID" value="CAD71967.1"/>
    <property type="molecule type" value="Genomic_DNA"/>
</dbReference>
<dbReference type="KEGG" id="rba:RB1211"/>
<evidence type="ECO:0000256" key="1">
    <source>
        <dbReference type="SAM" id="MobiDB-lite"/>
    </source>
</evidence>
<feature type="compositionally biased region" description="Basic and acidic residues" evidence="1">
    <location>
        <begin position="1"/>
        <end position="18"/>
    </location>
</feature>
<evidence type="ECO:0000313" key="3">
    <source>
        <dbReference type="Proteomes" id="UP000001025"/>
    </source>
</evidence>
<organism evidence="2 3">
    <name type="scientific">Rhodopirellula baltica (strain DSM 10527 / NCIMB 13988 / SH1)</name>
    <dbReference type="NCBI Taxonomy" id="243090"/>
    <lineage>
        <taxon>Bacteria</taxon>
        <taxon>Pseudomonadati</taxon>
        <taxon>Planctomycetota</taxon>
        <taxon>Planctomycetia</taxon>
        <taxon>Pirellulales</taxon>
        <taxon>Pirellulaceae</taxon>
        <taxon>Rhodopirellula</taxon>
    </lineage>
</organism>
<reference evidence="2 3" key="1">
    <citation type="journal article" date="2003" name="Proc. Natl. Acad. Sci. U.S.A.">
        <title>Complete genome sequence of the marine planctomycete Pirellula sp. strain 1.</title>
        <authorList>
            <person name="Gloeckner F.O."/>
            <person name="Kube M."/>
            <person name="Bauer M."/>
            <person name="Teeling H."/>
            <person name="Lombardot T."/>
            <person name="Ludwig W."/>
            <person name="Gade D."/>
            <person name="Beck A."/>
            <person name="Borzym K."/>
            <person name="Heitmann K."/>
            <person name="Rabus R."/>
            <person name="Schlesner H."/>
            <person name="Amann R."/>
            <person name="Reinhardt R."/>
        </authorList>
    </citation>
    <scope>NUCLEOTIDE SEQUENCE [LARGE SCALE GENOMIC DNA]</scope>
    <source>
        <strain evidence="3">DSM 10527 / NCIMB 13988 / SH1</strain>
    </source>
</reference>
<gene>
    <name evidence="2" type="ordered locus">RB1211</name>
</gene>
<dbReference type="EnsemblBacteria" id="CAD71967">
    <property type="protein sequence ID" value="CAD71967"/>
    <property type="gene ID" value="RB1211"/>
</dbReference>
<keyword evidence="3" id="KW-1185">Reference proteome</keyword>
<accession>Q7UXN9</accession>
<evidence type="ECO:0000313" key="2">
    <source>
        <dbReference type="EMBL" id="CAD71967.1"/>
    </source>
</evidence>
<dbReference type="Proteomes" id="UP000001025">
    <property type="component" value="Chromosome"/>
</dbReference>
<dbReference type="AlphaFoldDB" id="Q7UXN9"/>